<evidence type="ECO:0000313" key="2">
    <source>
        <dbReference type="Proteomes" id="UP001303587"/>
    </source>
</evidence>
<sequence length="29" mass="3097">MTEKKLDKMTLIILVLLLVNLLATAGIAG</sequence>
<name>A0AA96V4E4_9EURY</name>
<evidence type="ECO:0000313" key="1">
    <source>
        <dbReference type="EMBL" id="WNY25735.1"/>
    </source>
</evidence>
<keyword evidence="2" id="KW-1185">Reference proteome</keyword>
<accession>A0AA96V4E4</accession>
<dbReference type="EMBL" id="CP131060">
    <property type="protein sequence ID" value="WNY25735.1"/>
    <property type="molecule type" value="Genomic_DNA"/>
</dbReference>
<dbReference type="Proteomes" id="UP001303587">
    <property type="component" value="Chromosome"/>
</dbReference>
<reference evidence="1 2" key="1">
    <citation type="submission" date="2023-07" db="EMBL/GenBank/DDBJ databases">
        <title>Closed genoem sequence of Methanosarcinaceae archaeon Ac7.</title>
        <authorList>
            <person name="Poehlein A."/>
            <person name="Protasov E."/>
            <person name="Platt K."/>
            <person name="Reeh H."/>
            <person name="Daniel R."/>
            <person name="Brune A."/>
        </authorList>
    </citation>
    <scope>NUCLEOTIDE SEQUENCE [LARGE SCALE GENOMIC DNA]</scope>
    <source>
        <strain evidence="1 2">Ac7</strain>
    </source>
</reference>
<organism evidence="1 2">
    <name type="scientific">Methanolapillus millepedarum</name>
    <dbReference type="NCBI Taxonomy" id="3028296"/>
    <lineage>
        <taxon>Archaea</taxon>
        <taxon>Methanobacteriati</taxon>
        <taxon>Methanobacteriota</taxon>
        <taxon>Stenosarchaea group</taxon>
        <taxon>Methanomicrobia</taxon>
        <taxon>Methanosarcinales</taxon>
        <taxon>Methanosarcinaceae</taxon>
        <taxon>Methanolapillus</taxon>
    </lineage>
</organism>
<gene>
    <name evidence="1" type="ORF">MsAc7_12930</name>
</gene>
<dbReference type="AlphaFoldDB" id="A0AA96V4E4"/>
<protein>
    <submittedName>
        <fullName evidence="1">Uncharacterized protein</fullName>
    </submittedName>
</protein>
<proteinExistence type="predicted"/>